<dbReference type="Pfam" id="PF08263">
    <property type="entry name" value="LRRNT_2"/>
    <property type="match status" value="1"/>
</dbReference>
<evidence type="ECO:0000256" key="6">
    <source>
        <dbReference type="ARBA" id="ARBA00022729"/>
    </source>
</evidence>
<keyword evidence="7" id="KW-0677">Repeat</keyword>
<keyword evidence="17" id="KW-1185">Reference proteome</keyword>
<evidence type="ECO:0000256" key="11">
    <source>
        <dbReference type="ARBA" id="ARBA00023180"/>
    </source>
</evidence>
<dbReference type="InterPro" id="IPR003591">
    <property type="entry name" value="Leu-rich_rpt_typical-subtyp"/>
</dbReference>
<keyword evidence="8 12" id="KW-1133">Transmembrane helix</keyword>
<dbReference type="SUPFAM" id="SSF52047">
    <property type="entry name" value="RNI-like"/>
    <property type="match status" value="1"/>
</dbReference>
<dbReference type="SMART" id="SM00369">
    <property type="entry name" value="LRR_TYP"/>
    <property type="match status" value="8"/>
</dbReference>
<keyword evidence="4" id="KW-0433">Leucine-rich repeat</keyword>
<feature type="transmembrane region" description="Helical" evidence="12">
    <location>
        <begin position="844"/>
        <end position="865"/>
    </location>
</feature>
<dbReference type="Pfam" id="PF00560">
    <property type="entry name" value="LRR_1"/>
    <property type="match status" value="3"/>
</dbReference>
<dbReference type="FunFam" id="3.80.10.10:FF:000213">
    <property type="entry name" value="Tyrosine-sulfated glycopeptide receptor 1"/>
    <property type="match status" value="1"/>
</dbReference>
<evidence type="ECO:0000256" key="12">
    <source>
        <dbReference type="SAM" id="Phobius"/>
    </source>
</evidence>
<dbReference type="Proteomes" id="UP000006882">
    <property type="component" value="Chromosome G6"/>
</dbReference>
<evidence type="ECO:0000313" key="17">
    <source>
        <dbReference type="Proteomes" id="UP000006882"/>
    </source>
</evidence>
<evidence type="ECO:0000256" key="10">
    <source>
        <dbReference type="ARBA" id="ARBA00023170"/>
    </source>
</evidence>
<dbReference type="PANTHER" id="PTHR48061:SF2">
    <property type="entry name" value="RECEPTOR LIKE PROTEIN 30-LIKE"/>
    <property type="match status" value="1"/>
</dbReference>
<evidence type="ECO:0000256" key="1">
    <source>
        <dbReference type="ARBA" id="ARBA00004251"/>
    </source>
</evidence>
<evidence type="ECO:0000256" key="3">
    <source>
        <dbReference type="ARBA" id="ARBA00022475"/>
    </source>
</evidence>
<evidence type="ECO:0000256" key="4">
    <source>
        <dbReference type="ARBA" id="ARBA00022614"/>
    </source>
</evidence>
<evidence type="ECO:0000313" key="16">
    <source>
        <dbReference type="EMBL" id="ONI03771.1"/>
    </source>
</evidence>
<sequence length="907" mass="99936">MLFVHHFPSSAKKFFQNENFAALLVPPLLILLPAVHSQCIKDQQQSLLHLKKSLQFDQSSCRTPLISWNSSTDCCSWVGVTCTSNGHVVGLDLSRETISGPISGSFANFSNLRVLNLSSNTISGTVPGFFVKFSKLTSLNLSGCSLSGTFPNEIFQVPTLQTIDLSANFKLGGSLPEFPKKIGSLQSLSLSETNFSGSLPDSIGNLKMLSTIDLSNCSFHGSIPSSLFSLPLLSQLNLSHNQFSGELAFSNVSSNLVTLDLSFNNFEGQISVSIFNFRGLQSLNLSSNNFSAFPFNGPQQLKNLTNIDLSYNSLLSLYNGTDSSYSSFPQIDSLNLAANKLGTIPYFLRNQSTLSSVDLSENHIRGKIPHWIWSFDQLSNLNLSCNYLVTLEAPLLDSKVKTVDLHSNQLHGQIPTFLPSAIYLDYSRNNFNSIPSNIGDFLTNTLFFSLSSNNLHGLIPASICIYASNLQILNLSNNSLSGMIPQCLTAMRDLSVLNLARNNLTGSVSNIEVTEDSSLQILEIGGNQLRGKVPKSLAKCTILEVLNIGNNNITDSFPCLLKNISTLRVLILRSNNFYGGTECLNTNGTWSELQIIDLAHNNFSGEIQGILWRTWQKMMDTKNGSLLKTVPTKRNVGSHTKRKLSLVALESPEATNALSCNRLGGPSCRDNSNAISPLEYSVSVIVTSKGFEMELVKILSIFTLIDFSSNNFSGPIPKGMGELKSLRVLNLSRNAFTGEIPSSFGNMRVLESLDLSQNKLSGHIPPQLVKLTYLASLNLSYNQLIGRIPTGNQFSTFPNDSFTGNKGLSGYPLTVDNKAGFPPPPTVNGRPPNSGHHREVNWDLIIVEIGFTFGFGVAVGSLVLCKRWSKWYYKAMYNILLKIFPQLEERIGIHRRHVYINQRWWRR</sequence>
<dbReference type="Gene3D" id="3.80.10.10">
    <property type="entry name" value="Ribonuclease Inhibitor"/>
    <property type="match status" value="5"/>
</dbReference>
<dbReference type="EMBL" id="CM007656">
    <property type="protein sequence ID" value="ONI03771.1"/>
    <property type="molecule type" value="Genomic_DNA"/>
</dbReference>
<dbReference type="FunFam" id="3.80.10.10:FF:000041">
    <property type="entry name" value="LRR receptor-like serine/threonine-protein kinase ERECTA"/>
    <property type="match status" value="1"/>
</dbReference>
<feature type="chain" id="PRO_5012332114" evidence="13">
    <location>
        <begin position="38"/>
        <end position="907"/>
    </location>
</feature>
<dbReference type="SUPFAM" id="SSF52058">
    <property type="entry name" value="L domain-like"/>
    <property type="match status" value="2"/>
</dbReference>
<keyword evidence="3" id="KW-1003">Cell membrane</keyword>
<dbReference type="FunFam" id="3.80.10.10:FF:000129">
    <property type="entry name" value="Leucine-rich repeat receptor-like kinase"/>
    <property type="match status" value="1"/>
</dbReference>
<dbReference type="GO" id="GO:0005886">
    <property type="term" value="C:plasma membrane"/>
    <property type="evidence" value="ECO:0007669"/>
    <property type="project" value="UniProtKB-SubCell"/>
</dbReference>
<evidence type="ECO:0000256" key="5">
    <source>
        <dbReference type="ARBA" id="ARBA00022692"/>
    </source>
</evidence>
<dbReference type="AlphaFoldDB" id="A0A251NWU6"/>
<gene>
    <name evidence="16" type="ORF">PRUPE_6G281000</name>
</gene>
<evidence type="ECO:0000259" key="14">
    <source>
        <dbReference type="Pfam" id="PF08263"/>
    </source>
</evidence>
<dbReference type="InterPro" id="IPR055414">
    <property type="entry name" value="LRR_R13L4/SHOC2-like"/>
</dbReference>
<keyword evidence="6 13" id="KW-0732">Signal</keyword>
<dbReference type="Pfam" id="PF13855">
    <property type="entry name" value="LRR_8"/>
    <property type="match status" value="1"/>
</dbReference>
<dbReference type="eggNOG" id="KOG0619">
    <property type="taxonomic scope" value="Eukaryota"/>
</dbReference>
<comment type="similarity">
    <text evidence="2">Belongs to the RLP family.</text>
</comment>
<dbReference type="Pfam" id="PF23598">
    <property type="entry name" value="LRR_14"/>
    <property type="match status" value="1"/>
</dbReference>
<dbReference type="InterPro" id="IPR013210">
    <property type="entry name" value="LRR_N_plant-typ"/>
</dbReference>
<dbReference type="PRINTS" id="PR00019">
    <property type="entry name" value="LEURICHRPT"/>
</dbReference>
<evidence type="ECO:0000256" key="8">
    <source>
        <dbReference type="ARBA" id="ARBA00022989"/>
    </source>
</evidence>
<dbReference type="Gramene" id="ONI03771">
    <property type="protein sequence ID" value="ONI03771"/>
    <property type="gene ID" value="PRUPE_6G281000"/>
</dbReference>
<evidence type="ECO:0000256" key="13">
    <source>
        <dbReference type="SAM" id="SignalP"/>
    </source>
</evidence>
<name>A0A251NWU6_PRUPE</name>
<feature type="signal peptide" evidence="13">
    <location>
        <begin position="1"/>
        <end position="37"/>
    </location>
</feature>
<keyword evidence="11" id="KW-0325">Glycoprotein</keyword>
<evidence type="ECO:0000256" key="9">
    <source>
        <dbReference type="ARBA" id="ARBA00023136"/>
    </source>
</evidence>
<evidence type="ECO:0000256" key="7">
    <source>
        <dbReference type="ARBA" id="ARBA00022737"/>
    </source>
</evidence>
<dbReference type="InterPro" id="IPR046956">
    <property type="entry name" value="RLP23-like"/>
</dbReference>
<dbReference type="InterPro" id="IPR001611">
    <property type="entry name" value="Leu-rich_rpt"/>
</dbReference>
<proteinExistence type="inferred from homology"/>
<evidence type="ECO:0000259" key="15">
    <source>
        <dbReference type="Pfam" id="PF23598"/>
    </source>
</evidence>
<comment type="subcellular location">
    <subcellularLocation>
        <location evidence="1">Cell membrane</location>
        <topology evidence="1">Single-pass type I membrane protein</topology>
    </subcellularLocation>
</comment>
<feature type="domain" description="Disease resistance R13L4/SHOC-2-like LRR" evidence="15">
    <location>
        <begin position="105"/>
        <end position="310"/>
    </location>
</feature>
<evidence type="ECO:0000256" key="2">
    <source>
        <dbReference type="ARBA" id="ARBA00009592"/>
    </source>
</evidence>
<keyword evidence="10" id="KW-0675">Receptor</keyword>
<reference evidence="16 17" key="1">
    <citation type="journal article" date="2013" name="Nat. Genet.">
        <title>The high-quality draft genome of peach (Prunus persica) identifies unique patterns of genetic diversity, domestication and genome evolution.</title>
        <authorList>
            <consortium name="International Peach Genome Initiative"/>
            <person name="Verde I."/>
            <person name="Abbott A.G."/>
            <person name="Scalabrin S."/>
            <person name="Jung S."/>
            <person name="Shu S."/>
            <person name="Marroni F."/>
            <person name="Zhebentyayeva T."/>
            <person name="Dettori M.T."/>
            <person name="Grimwood J."/>
            <person name="Cattonaro F."/>
            <person name="Zuccolo A."/>
            <person name="Rossini L."/>
            <person name="Jenkins J."/>
            <person name="Vendramin E."/>
            <person name="Meisel L.A."/>
            <person name="Decroocq V."/>
            <person name="Sosinski B."/>
            <person name="Prochnik S."/>
            <person name="Mitros T."/>
            <person name="Policriti A."/>
            <person name="Cipriani G."/>
            <person name="Dondini L."/>
            <person name="Ficklin S."/>
            <person name="Goodstein D.M."/>
            <person name="Xuan P."/>
            <person name="Del Fabbro C."/>
            <person name="Aramini V."/>
            <person name="Copetti D."/>
            <person name="Gonzalez S."/>
            <person name="Horner D.S."/>
            <person name="Falchi R."/>
            <person name="Lucas S."/>
            <person name="Mica E."/>
            <person name="Maldonado J."/>
            <person name="Lazzari B."/>
            <person name="Bielenberg D."/>
            <person name="Pirona R."/>
            <person name="Miculan M."/>
            <person name="Barakat A."/>
            <person name="Testolin R."/>
            <person name="Stella A."/>
            <person name="Tartarini S."/>
            <person name="Tonutti P."/>
            <person name="Arus P."/>
            <person name="Orellana A."/>
            <person name="Wells C."/>
            <person name="Main D."/>
            <person name="Vizzotto G."/>
            <person name="Silva H."/>
            <person name="Salamini F."/>
            <person name="Schmutz J."/>
            <person name="Morgante M."/>
            <person name="Rokhsar D.S."/>
        </authorList>
    </citation>
    <scope>NUCLEOTIDE SEQUENCE [LARGE SCALE GENOMIC DNA]</scope>
    <source>
        <strain evidence="17">cv. Nemared</strain>
    </source>
</reference>
<dbReference type="InterPro" id="IPR032675">
    <property type="entry name" value="LRR_dom_sf"/>
</dbReference>
<dbReference type="STRING" id="3760.A0A251NWU6"/>
<keyword evidence="9 12" id="KW-0472">Membrane</keyword>
<accession>A0A251NWU6</accession>
<dbReference type="FunFam" id="3.80.10.10:FF:000095">
    <property type="entry name" value="LRR receptor-like serine/threonine-protein kinase GSO1"/>
    <property type="match status" value="1"/>
</dbReference>
<feature type="domain" description="Leucine-rich repeat-containing N-terminal plant-type" evidence="14">
    <location>
        <begin position="41"/>
        <end position="83"/>
    </location>
</feature>
<keyword evidence="5 12" id="KW-0812">Transmembrane</keyword>
<organism evidence="16 17">
    <name type="scientific">Prunus persica</name>
    <name type="common">Peach</name>
    <name type="synonym">Amygdalus persica</name>
    <dbReference type="NCBI Taxonomy" id="3760"/>
    <lineage>
        <taxon>Eukaryota</taxon>
        <taxon>Viridiplantae</taxon>
        <taxon>Streptophyta</taxon>
        <taxon>Embryophyta</taxon>
        <taxon>Tracheophyta</taxon>
        <taxon>Spermatophyta</taxon>
        <taxon>Magnoliopsida</taxon>
        <taxon>eudicotyledons</taxon>
        <taxon>Gunneridae</taxon>
        <taxon>Pentapetalae</taxon>
        <taxon>rosids</taxon>
        <taxon>fabids</taxon>
        <taxon>Rosales</taxon>
        <taxon>Rosaceae</taxon>
        <taxon>Amygdaloideae</taxon>
        <taxon>Amygdaleae</taxon>
        <taxon>Prunus</taxon>
    </lineage>
</organism>
<protein>
    <submittedName>
        <fullName evidence="16">Uncharacterized protein</fullName>
    </submittedName>
</protein>
<dbReference type="PANTHER" id="PTHR48061">
    <property type="entry name" value="LEUCINE-RICH REPEAT RECEPTOR PROTEIN KINASE EMS1-LIKE-RELATED"/>
    <property type="match status" value="1"/>
</dbReference>